<dbReference type="Pfam" id="PF11906">
    <property type="entry name" value="DUF3426"/>
    <property type="match status" value="1"/>
</dbReference>
<protein>
    <submittedName>
        <fullName evidence="4">DUF3426 domain-containing protein</fullName>
    </submittedName>
</protein>
<reference evidence="4 5" key="1">
    <citation type="submission" date="2020-02" db="EMBL/GenBank/DDBJ databases">
        <authorList>
            <person name="Dziuba M."/>
            <person name="Kuznetsov B."/>
            <person name="Mardanov A."/>
            <person name="Ravin N."/>
            <person name="Grouzdev D."/>
        </authorList>
    </citation>
    <scope>NUCLEOTIDE SEQUENCE [LARGE SCALE GENOMIC DNA]</scope>
    <source>
        <strain evidence="4 5">SpK</strain>
    </source>
</reference>
<sequence length="301" mass="32480">MLISCPSCATNFSVPDKALLPSGRTLKCAKCGHKWFQSPPEPQSDFALDESSFPPPPRPVPAPEPTFDREPDFEPVRRPAFSASEPDDDMMAASVSAPADSGLDLDMEDPPIPDFGPRAKVDTGAPSHEADIDPDSAPQPVPDIFTGQGGRKGTGLLWFLLLVLLLGGGAGGIYYFQDKVVDLWPPAHELLTKAGLRNERPGAGLELRNAGTPERFVQNDVEVLIVRGIIANISDRERSVPTMKLVLLDRDKAVVQEKQAPPPVTALDPGGTAGFRIILERPDPNAVEVNVLFVDPREEAK</sequence>
<evidence type="ECO:0000256" key="2">
    <source>
        <dbReference type="SAM" id="Phobius"/>
    </source>
</evidence>
<dbReference type="AlphaFoldDB" id="A0A7C9QVA9"/>
<evidence type="ECO:0000313" key="4">
    <source>
        <dbReference type="EMBL" id="NFV81019.1"/>
    </source>
</evidence>
<dbReference type="InterPro" id="IPR047676">
    <property type="entry name" value="FxLYD_dom"/>
</dbReference>
<evidence type="ECO:0000259" key="3">
    <source>
        <dbReference type="Pfam" id="PF13717"/>
    </source>
</evidence>
<name>A0A7C9QVA9_9PROT</name>
<comment type="caution">
    <text evidence="4">The sequence shown here is derived from an EMBL/GenBank/DDBJ whole genome shotgun (WGS) entry which is preliminary data.</text>
</comment>
<feature type="compositionally biased region" description="Basic and acidic residues" evidence="1">
    <location>
        <begin position="66"/>
        <end position="77"/>
    </location>
</feature>
<keyword evidence="2" id="KW-0472">Membrane</keyword>
<keyword evidence="2" id="KW-1133">Transmembrane helix</keyword>
<dbReference type="Pfam" id="PF13717">
    <property type="entry name" value="Zn_ribbon_4"/>
    <property type="match status" value="1"/>
</dbReference>
<evidence type="ECO:0000313" key="5">
    <source>
        <dbReference type="Proteomes" id="UP000480684"/>
    </source>
</evidence>
<keyword evidence="5" id="KW-1185">Reference proteome</keyword>
<dbReference type="RefSeq" id="WP_163680424.1">
    <property type="nucleotide sequence ID" value="NZ_JAAIYP010000038.1"/>
</dbReference>
<organism evidence="4 5">
    <name type="scientific">Magnetospirillum aberrantis SpK</name>
    <dbReference type="NCBI Taxonomy" id="908842"/>
    <lineage>
        <taxon>Bacteria</taxon>
        <taxon>Pseudomonadati</taxon>
        <taxon>Pseudomonadota</taxon>
        <taxon>Alphaproteobacteria</taxon>
        <taxon>Rhodospirillales</taxon>
        <taxon>Rhodospirillaceae</taxon>
        <taxon>Magnetospirillum</taxon>
    </lineage>
</organism>
<dbReference type="InterPro" id="IPR011723">
    <property type="entry name" value="Znf/thioredoxin_put"/>
</dbReference>
<feature type="compositionally biased region" description="Pro residues" evidence="1">
    <location>
        <begin position="53"/>
        <end position="64"/>
    </location>
</feature>
<dbReference type="Proteomes" id="UP000480684">
    <property type="component" value="Unassembled WGS sequence"/>
</dbReference>
<keyword evidence="2" id="KW-0812">Transmembrane</keyword>
<feature type="transmembrane region" description="Helical" evidence="2">
    <location>
        <begin position="156"/>
        <end position="176"/>
    </location>
</feature>
<proteinExistence type="predicted"/>
<accession>A0A7C9QVA9</accession>
<feature type="domain" description="Zinc finger/thioredoxin putative" evidence="3">
    <location>
        <begin position="1"/>
        <end position="36"/>
    </location>
</feature>
<dbReference type="NCBIfam" id="NF038353">
    <property type="entry name" value="FxLYD_dom"/>
    <property type="match status" value="1"/>
</dbReference>
<dbReference type="EMBL" id="JAAIYP010000038">
    <property type="protein sequence ID" value="NFV81019.1"/>
    <property type="molecule type" value="Genomic_DNA"/>
</dbReference>
<evidence type="ECO:0000256" key="1">
    <source>
        <dbReference type="SAM" id="MobiDB-lite"/>
    </source>
</evidence>
<gene>
    <name evidence="4" type="ORF">G4223_12950</name>
</gene>
<dbReference type="NCBIfam" id="TIGR02098">
    <property type="entry name" value="MJ0042_CXXC"/>
    <property type="match status" value="1"/>
</dbReference>
<dbReference type="InterPro" id="IPR021834">
    <property type="entry name" value="DUF3426"/>
</dbReference>
<feature type="region of interest" description="Disordered" evidence="1">
    <location>
        <begin position="39"/>
        <end position="94"/>
    </location>
</feature>